<protein>
    <recommendedName>
        <fullName evidence="4">Glycosyltransferase RgtA/B/C/D-like domain-containing protein</fullName>
    </recommendedName>
</protein>
<organism evidence="2 3">
    <name type="scientific">Roseburia intestinalis</name>
    <dbReference type="NCBI Taxonomy" id="166486"/>
    <lineage>
        <taxon>Bacteria</taxon>
        <taxon>Bacillati</taxon>
        <taxon>Bacillota</taxon>
        <taxon>Clostridia</taxon>
        <taxon>Lachnospirales</taxon>
        <taxon>Lachnospiraceae</taxon>
        <taxon>Roseburia</taxon>
    </lineage>
</organism>
<gene>
    <name evidence="2" type="ORF">DW856_06870</name>
</gene>
<reference evidence="2 3" key="1">
    <citation type="submission" date="2018-08" db="EMBL/GenBank/DDBJ databases">
        <title>A genome reference for cultivated species of the human gut microbiota.</title>
        <authorList>
            <person name="Zou Y."/>
            <person name="Xue W."/>
            <person name="Luo G."/>
        </authorList>
    </citation>
    <scope>NUCLEOTIDE SEQUENCE [LARGE SCALE GENOMIC DNA]</scope>
    <source>
        <strain evidence="2 3">AM37-1AC</strain>
    </source>
</reference>
<name>A0A413Z8C9_9FIRM</name>
<sequence>MSHKINKIWNKISYETIIFGVIMIRFLSTRALDLNTWATAWDAMDYSMGNGSRLLIGSIYRLFYGEYLDITVAYKYVGIGIMLTILVLAVVLGQLIRRSLAADYAHKDVIYGVVTAYVIAPFSIAYVWNEDNLGRFDVYMLLVALLTVLAALCIKNYVAKAILITVLGVTGLAIHQGYAFLYYPLTFTVLCYDAFAENRLHKKRFVGVVISGAIEVAAAIYFQFFTKINFDSVEETVSFIKSRTNLEVSDFAIQLEYFGSMKYQLDEVTSVFFHGNEDPIRHLLLILLLMSPLLILYLMVWKDVFFDLRQKKVKLIQSPYLYAALVNICFIPMFVIHVDWGRHLAPLMAMPTFVFLFLLAQKDKSIIYAFGKMQERVKSHPWYFVLTMVWMAGFASFGARNFQWQTDRLYNFLKYGFHM</sequence>
<feature type="transmembrane region" description="Helical" evidence="1">
    <location>
        <begin position="12"/>
        <end position="28"/>
    </location>
</feature>
<feature type="transmembrane region" description="Helical" evidence="1">
    <location>
        <begin position="320"/>
        <end position="338"/>
    </location>
</feature>
<feature type="transmembrane region" description="Helical" evidence="1">
    <location>
        <begin position="344"/>
        <end position="360"/>
    </location>
</feature>
<feature type="transmembrane region" description="Helical" evidence="1">
    <location>
        <begin position="108"/>
        <end position="128"/>
    </location>
</feature>
<feature type="transmembrane region" description="Helical" evidence="1">
    <location>
        <begin position="134"/>
        <end position="152"/>
    </location>
</feature>
<feature type="transmembrane region" description="Helical" evidence="1">
    <location>
        <begin position="280"/>
        <end position="300"/>
    </location>
</feature>
<dbReference type="RefSeq" id="WP_118597483.1">
    <property type="nucleotide sequence ID" value="NZ_QSHO01000005.1"/>
</dbReference>
<proteinExistence type="predicted"/>
<dbReference type="Proteomes" id="UP000283513">
    <property type="component" value="Unassembled WGS sequence"/>
</dbReference>
<feature type="transmembrane region" description="Helical" evidence="1">
    <location>
        <begin position="205"/>
        <end position="224"/>
    </location>
</feature>
<keyword evidence="1" id="KW-0812">Transmembrane</keyword>
<evidence type="ECO:0008006" key="4">
    <source>
        <dbReference type="Google" id="ProtNLM"/>
    </source>
</evidence>
<dbReference type="EMBL" id="QSHO01000005">
    <property type="protein sequence ID" value="RHC17862.1"/>
    <property type="molecule type" value="Genomic_DNA"/>
</dbReference>
<evidence type="ECO:0000313" key="3">
    <source>
        <dbReference type="Proteomes" id="UP000283513"/>
    </source>
</evidence>
<feature type="transmembrane region" description="Helical" evidence="1">
    <location>
        <begin position="157"/>
        <end position="174"/>
    </location>
</feature>
<keyword evidence="1" id="KW-1133">Transmembrane helix</keyword>
<feature type="transmembrane region" description="Helical" evidence="1">
    <location>
        <begin position="381"/>
        <end position="399"/>
    </location>
</feature>
<evidence type="ECO:0000256" key="1">
    <source>
        <dbReference type="SAM" id="Phobius"/>
    </source>
</evidence>
<feature type="transmembrane region" description="Helical" evidence="1">
    <location>
        <begin position="73"/>
        <end position="96"/>
    </location>
</feature>
<accession>A0A413Z8C9</accession>
<keyword evidence="1" id="KW-0472">Membrane</keyword>
<comment type="caution">
    <text evidence="2">The sequence shown here is derived from an EMBL/GenBank/DDBJ whole genome shotgun (WGS) entry which is preliminary data.</text>
</comment>
<evidence type="ECO:0000313" key="2">
    <source>
        <dbReference type="EMBL" id="RHC17862.1"/>
    </source>
</evidence>
<dbReference type="AlphaFoldDB" id="A0A413Z8C9"/>